<dbReference type="InterPro" id="IPR011990">
    <property type="entry name" value="TPR-like_helical_dom_sf"/>
</dbReference>
<dbReference type="InParanoid" id="B4D7V0"/>
<accession>B4D7V0</accession>
<dbReference type="SUPFAM" id="SSF48452">
    <property type="entry name" value="TPR-like"/>
    <property type="match status" value="1"/>
</dbReference>
<keyword evidence="2" id="KW-0812">Transmembrane</keyword>
<protein>
    <submittedName>
        <fullName evidence="3">Tetratricopeptide TPR_2 repeat protein</fullName>
    </submittedName>
</protein>
<feature type="transmembrane region" description="Helical" evidence="2">
    <location>
        <begin position="60"/>
        <end position="78"/>
    </location>
</feature>
<proteinExistence type="predicted"/>
<keyword evidence="2" id="KW-0472">Membrane</keyword>
<keyword evidence="1" id="KW-0802">TPR repeat</keyword>
<dbReference type="STRING" id="497964.CfE428DRAFT_4990"/>
<comment type="caution">
    <text evidence="3">The sequence shown here is derived from an EMBL/GenBank/DDBJ whole genome shotgun (WGS) entry which is preliminary data.</text>
</comment>
<dbReference type="Proteomes" id="UP000005824">
    <property type="component" value="Unassembled WGS sequence"/>
</dbReference>
<evidence type="ECO:0000256" key="2">
    <source>
        <dbReference type="SAM" id="Phobius"/>
    </source>
</evidence>
<sequence>MGCIKAKRLKWFRNTSRIRATNRKSRKGGENQMPWRRGCLQSTTPAVVDLAKKSNLPRNLLITAAALILIAAASYGGWRAYRKWVPPHLAKRARALMQKGDVINASITIRQAFSINPGDLATNRLAAEVCEEKGASEAVVWRRRLVDLQPGILQPALDCAETSLRFGKPAVAREALEKLAAAGQNDARYHEALGRTLAAMGEHTRAVEELGAAVRLEPQNETYQLEQAAALVDRGWIEDRPTAQATLKRISAKPELRLRAFRALVRDAMGNNELSGAVILARQLASLPDAQLADQMTLLDLLRATDTPDFPSFLASMKDRARGNAPATAELLNWMNRNSRFGAAVEWAAEFPPEAWDDPRVCAAAALNIFGLRSWAALESFTETGNWQRLEYVRHALLSRALREEGSVSQSAPQWDAAVASAAKVPGATAELTRMVANWGWEAQYTDLLRALLKDPKESAWASQTILPILSRTKDTAGLLDATARYRETHQGNDAAANNFALYSLLLGRDVAHASELARTLYERHPYEADYVSTYAFSLHRLGQSERALQVMKCLSPAILKTPNFAAYYGVLLAATADWDRAPAFLELAKKADLLPEEQALLRTAREEIQTARSEPE</sequence>
<evidence type="ECO:0000313" key="4">
    <source>
        <dbReference type="Proteomes" id="UP000005824"/>
    </source>
</evidence>
<dbReference type="EMBL" id="ABVL01000019">
    <property type="protein sequence ID" value="EDY17473.1"/>
    <property type="molecule type" value="Genomic_DNA"/>
</dbReference>
<reference evidence="3 4" key="1">
    <citation type="journal article" date="2011" name="J. Bacteriol.">
        <title>Genome sequence of Chthoniobacter flavus Ellin428, an aerobic heterotrophic soil bacterium.</title>
        <authorList>
            <person name="Kant R."/>
            <person name="van Passel M.W."/>
            <person name="Palva A."/>
            <person name="Lucas S."/>
            <person name="Lapidus A."/>
            <person name="Glavina Del Rio T."/>
            <person name="Dalin E."/>
            <person name="Tice H."/>
            <person name="Bruce D."/>
            <person name="Goodwin L."/>
            <person name="Pitluck S."/>
            <person name="Larimer F.W."/>
            <person name="Land M.L."/>
            <person name="Hauser L."/>
            <person name="Sangwan P."/>
            <person name="de Vos W.M."/>
            <person name="Janssen P.H."/>
            <person name="Smidt H."/>
        </authorList>
    </citation>
    <scope>NUCLEOTIDE SEQUENCE [LARGE SCALE GENOMIC DNA]</scope>
    <source>
        <strain evidence="3 4">Ellin428</strain>
    </source>
</reference>
<dbReference type="PROSITE" id="PS50005">
    <property type="entry name" value="TPR"/>
    <property type="match status" value="1"/>
</dbReference>
<keyword evidence="2" id="KW-1133">Transmembrane helix</keyword>
<dbReference type="Gene3D" id="1.25.40.10">
    <property type="entry name" value="Tetratricopeptide repeat domain"/>
    <property type="match status" value="1"/>
</dbReference>
<evidence type="ECO:0000256" key="1">
    <source>
        <dbReference type="PROSITE-ProRule" id="PRU00339"/>
    </source>
</evidence>
<dbReference type="Pfam" id="PF13181">
    <property type="entry name" value="TPR_8"/>
    <property type="match status" value="1"/>
</dbReference>
<gene>
    <name evidence="3" type="ORF">CfE428DRAFT_4990</name>
</gene>
<dbReference type="InterPro" id="IPR019734">
    <property type="entry name" value="TPR_rpt"/>
</dbReference>
<organism evidence="3 4">
    <name type="scientific">Chthoniobacter flavus Ellin428</name>
    <dbReference type="NCBI Taxonomy" id="497964"/>
    <lineage>
        <taxon>Bacteria</taxon>
        <taxon>Pseudomonadati</taxon>
        <taxon>Verrucomicrobiota</taxon>
        <taxon>Spartobacteria</taxon>
        <taxon>Chthoniobacterales</taxon>
        <taxon>Chthoniobacteraceae</taxon>
        <taxon>Chthoniobacter</taxon>
    </lineage>
</organism>
<name>B4D7V0_9BACT</name>
<evidence type="ECO:0000313" key="3">
    <source>
        <dbReference type="EMBL" id="EDY17473.1"/>
    </source>
</evidence>
<dbReference type="AlphaFoldDB" id="B4D7V0"/>
<keyword evidence="4" id="KW-1185">Reference proteome</keyword>
<dbReference type="eggNOG" id="COG3071">
    <property type="taxonomic scope" value="Bacteria"/>
</dbReference>
<feature type="repeat" description="TPR" evidence="1">
    <location>
        <begin position="187"/>
        <end position="220"/>
    </location>
</feature>